<dbReference type="EMBL" id="LCAH01000005">
    <property type="protein sequence ID" value="KKR87134.1"/>
    <property type="molecule type" value="Genomic_DNA"/>
</dbReference>
<name>A0A0G0UDX9_9BACT</name>
<evidence type="ECO:0000313" key="1">
    <source>
        <dbReference type="EMBL" id="KKR87134.1"/>
    </source>
</evidence>
<sequence>MVKIEVMLVQGSQVILGIRNETQISLFILYSFEQAEDIFKKFGISFSSLEFIYDVFVEKNIPKTSEQKVIEIKQAAAQICCLWLQKYFFAIAEKQPVPIQNFVASGVVSFLIFEDGTDSHALFVVKRKKEDFGLYVFHNKDQGLEVFEECQNLFDPRERILYEEIIENRLFVPKQNDHPLVRVSGMPAQTIAMSYLFFEQETEPLPPISPGTLLN</sequence>
<gene>
    <name evidence="1" type="ORF">UU35_C0005G0008</name>
</gene>
<dbReference type="Proteomes" id="UP000034616">
    <property type="component" value="Unassembled WGS sequence"/>
</dbReference>
<reference evidence="1 2" key="1">
    <citation type="journal article" date="2015" name="Nature">
        <title>rRNA introns, odd ribosomes, and small enigmatic genomes across a large radiation of phyla.</title>
        <authorList>
            <person name="Brown C.T."/>
            <person name="Hug L.A."/>
            <person name="Thomas B.C."/>
            <person name="Sharon I."/>
            <person name="Castelle C.J."/>
            <person name="Singh A."/>
            <person name="Wilkins M.J."/>
            <person name="Williams K.H."/>
            <person name="Banfield J.F."/>
        </authorList>
    </citation>
    <scope>NUCLEOTIDE SEQUENCE [LARGE SCALE GENOMIC DNA]</scope>
</reference>
<organism evidence="1 2">
    <name type="scientific">Candidatus Uhrbacteria bacterium GW2011_GWC2_41_11</name>
    <dbReference type="NCBI Taxonomy" id="1618985"/>
    <lineage>
        <taxon>Bacteria</taxon>
        <taxon>Candidatus Uhriibacteriota</taxon>
    </lineage>
</organism>
<accession>A0A0G0UDX9</accession>
<proteinExistence type="predicted"/>
<comment type="caution">
    <text evidence="1">The sequence shown here is derived from an EMBL/GenBank/DDBJ whole genome shotgun (WGS) entry which is preliminary data.</text>
</comment>
<protein>
    <submittedName>
        <fullName evidence="1">Uncharacterized protein</fullName>
    </submittedName>
</protein>
<evidence type="ECO:0000313" key="2">
    <source>
        <dbReference type="Proteomes" id="UP000034616"/>
    </source>
</evidence>
<dbReference type="AlphaFoldDB" id="A0A0G0UDX9"/>